<proteinExistence type="predicted"/>
<dbReference type="EMBL" id="DQ011606">
    <property type="protein sequence ID" value="AAZ06232.1"/>
    <property type="molecule type" value="Genomic_DNA"/>
</dbReference>
<accession>Q0P174</accession>
<organism evidence="1">
    <name type="scientific">Oryza sativa subsp. indica</name>
    <name type="common">Rice</name>
    <dbReference type="NCBI Taxonomy" id="39946"/>
    <lineage>
        <taxon>Eukaryota</taxon>
        <taxon>Viridiplantae</taxon>
        <taxon>Streptophyta</taxon>
        <taxon>Embryophyta</taxon>
        <taxon>Tracheophyta</taxon>
        <taxon>Spermatophyta</taxon>
        <taxon>Magnoliopsida</taxon>
        <taxon>Liliopsida</taxon>
        <taxon>Poales</taxon>
        <taxon>Poaceae</taxon>
        <taxon>BOP clade</taxon>
        <taxon>Oryzoideae</taxon>
        <taxon>Oryzeae</taxon>
        <taxon>Oryzinae</taxon>
        <taxon>Oryza</taxon>
        <taxon>Oryza sativa</taxon>
    </lineage>
</organism>
<reference evidence="1" key="1">
    <citation type="journal article" date="2006" name="Nature">
        <title>Sub1A is an ethylene-response-factor-like gene that confers submergence tolerance to rice.</title>
        <authorList>
            <person name="Xu K."/>
            <person name="Xu X."/>
            <person name="Fukao T."/>
            <person name="Canlas P."/>
            <person name="Maghirang-Rodriguez R."/>
            <person name="Heuer S."/>
            <person name="Ismail A.M."/>
            <person name="Bailey-Serres J."/>
            <person name="Ronald P.C."/>
            <person name="Mackill D.J."/>
        </authorList>
    </citation>
    <scope>NUCLEOTIDE SEQUENCE</scope>
</reference>
<dbReference type="EMBL" id="DQ011605">
    <property type="protein sequence ID" value="AAZ06227.1"/>
    <property type="molecule type" value="Genomic_DNA"/>
</dbReference>
<sequence>MDDEYTRRARKIYSSRGYPGRCQHRVSAGDNPEAEADLDAGHVRAARKHARRATCLDPDSLRASLLLTAVSVLIADHSSDRATLLAITSGVSLDECGGEQGSVDGARDDGPWGRWEGGLGRRRLRAVGGR</sequence>
<dbReference type="AlphaFoldDB" id="Q0P174"/>
<protein>
    <submittedName>
        <fullName evidence="1">Uncharacterized protein</fullName>
    </submittedName>
</protein>
<name>Q0P174_ORYSI</name>
<gene>
    <name evidence="1" type="ORF">TQH17P5.5</name>
</gene>
<evidence type="ECO:0000313" key="1">
    <source>
        <dbReference type="EMBL" id="AAZ06232.1"/>
    </source>
</evidence>